<dbReference type="PANTHER" id="PTHR45936:SF1">
    <property type="entry name" value="TRNA-DIHYDROURIDINE(20) SYNTHASE [NAD(P)+]-LIKE"/>
    <property type="match status" value="1"/>
</dbReference>
<evidence type="ECO:0000313" key="25">
    <source>
        <dbReference type="Proteomes" id="UP000000689"/>
    </source>
</evidence>
<keyword evidence="7" id="KW-0507">mRNA processing</keyword>
<dbReference type="Proteomes" id="UP000000689">
    <property type="component" value="Chromosome 11"/>
</dbReference>
<dbReference type="PANTHER" id="PTHR45936">
    <property type="entry name" value="TRNA-DIHYDROURIDINE(20) SYNTHASE [NAD(P)+]-LIKE"/>
    <property type="match status" value="1"/>
</dbReference>
<proteinExistence type="inferred from homology"/>
<evidence type="ECO:0000256" key="5">
    <source>
        <dbReference type="ARBA" id="ARBA00022630"/>
    </source>
</evidence>
<dbReference type="InterPro" id="IPR018517">
    <property type="entry name" value="tRNA_hU_synthase_CS"/>
</dbReference>
<evidence type="ECO:0000256" key="11">
    <source>
        <dbReference type="ARBA" id="ARBA00023027"/>
    </source>
</evidence>
<keyword evidence="8" id="KW-0819">tRNA processing</keyword>
<feature type="region of interest" description="Disordered" evidence="22">
    <location>
        <begin position="333"/>
        <end position="375"/>
    </location>
</feature>
<evidence type="ECO:0000256" key="22">
    <source>
        <dbReference type="SAM" id="MobiDB-lite"/>
    </source>
</evidence>
<accession>G0WHU8</accession>
<dbReference type="FunFam" id="3.20.20.70:FF:000280">
    <property type="entry name" value="tRNA-dihydrouridine synthase"/>
    <property type="match status" value="1"/>
</dbReference>
<evidence type="ECO:0000256" key="9">
    <source>
        <dbReference type="ARBA" id="ARBA00022857"/>
    </source>
</evidence>
<sequence length="375" mass="42576">MVKYASKLVLAPMVRAGELPSRLLALRHGCDLVWSPEIIDKKLLQCRRLINTKLNTIDYVTGSKDTLVFRSFPRDEAGKLIFQMGTASPELARDAALKIIQDVDGIDVNAGCPKHFSIHAGMGAALLQSPEKLCDILKALVENVGKPNGKPISVKIRLLDDQENTFKLVEDLCQTGIQNLTVHCRTTPMRNREKPIRDYLKGIFEICQKYDVSLIMNGAINDRNDFIKIRDELNLSKEVGGMIAEAAERNLSVFNPNPLTWFEVCKEYIQIAKEFDNHIGNTKYMLTRIVPGKSKFFQLFAKCKYVDEISYVASQIGPDGELLEDPTPFLEERREREKLEKKKLNDSKSQEKQRNNKRSMETNSTNEIDTKKIKA</sequence>
<reference evidence="24 25" key="1">
    <citation type="journal article" date="2011" name="Proc. Natl. Acad. Sci. U.S.A.">
        <title>Evolutionary erosion of yeast sex chromosomes by mating-type switching accidents.</title>
        <authorList>
            <person name="Gordon J.L."/>
            <person name="Armisen D."/>
            <person name="Proux-Wera E."/>
            <person name="Oheigeartaigh S.S."/>
            <person name="Byrne K.P."/>
            <person name="Wolfe K.H."/>
        </authorList>
    </citation>
    <scope>NUCLEOTIDE SEQUENCE [LARGE SCALE GENOMIC DNA]</scope>
    <source>
        <strain evidence="25">ATCC 10597 / BCRC 20456 / CBS 421 / NBRC 0211 / NRRL Y-12639</strain>
    </source>
</reference>
<keyword evidence="10" id="KW-0560">Oxidoreductase</keyword>
<gene>
    <name evidence="24" type="primary">NDAI0K01680</name>
    <name evidence="24" type="ordered locus">NDAI_0K01680</name>
</gene>
<dbReference type="eggNOG" id="KOG2334">
    <property type="taxonomic scope" value="Eukaryota"/>
</dbReference>
<dbReference type="GO" id="GO:0005634">
    <property type="term" value="C:nucleus"/>
    <property type="evidence" value="ECO:0007669"/>
    <property type="project" value="UniProtKB-SubCell"/>
</dbReference>
<evidence type="ECO:0000259" key="23">
    <source>
        <dbReference type="Pfam" id="PF01207"/>
    </source>
</evidence>
<comment type="catalytic activity">
    <reaction evidence="15">
        <text>5,6-dihydrouridine(20) in tRNA + NADP(+) = uridine(20) in tRNA + NADPH + H(+)</text>
        <dbReference type="Rhea" id="RHEA:53336"/>
        <dbReference type="Rhea" id="RHEA-COMP:13533"/>
        <dbReference type="Rhea" id="RHEA-COMP:13534"/>
        <dbReference type="ChEBI" id="CHEBI:15378"/>
        <dbReference type="ChEBI" id="CHEBI:57783"/>
        <dbReference type="ChEBI" id="CHEBI:58349"/>
        <dbReference type="ChEBI" id="CHEBI:65315"/>
        <dbReference type="ChEBI" id="CHEBI:74443"/>
        <dbReference type="EC" id="1.3.1.91"/>
    </reaction>
    <physiologicalReaction direction="right-to-left" evidence="15">
        <dbReference type="Rhea" id="RHEA:53338"/>
    </physiologicalReaction>
</comment>
<dbReference type="Pfam" id="PF01207">
    <property type="entry name" value="Dus"/>
    <property type="match status" value="1"/>
</dbReference>
<comment type="subcellular location">
    <subcellularLocation>
        <location evidence="3">Cytoplasm</location>
    </subcellularLocation>
    <subcellularLocation>
        <location evidence="2">Nucleus</location>
    </subcellularLocation>
</comment>
<evidence type="ECO:0000256" key="10">
    <source>
        <dbReference type="ARBA" id="ARBA00023002"/>
    </source>
</evidence>
<dbReference type="GO" id="GO:0102264">
    <property type="term" value="F:tRNA-dihydrouridine20 synthase activity"/>
    <property type="evidence" value="ECO:0007669"/>
    <property type="project" value="UniProtKB-EC"/>
</dbReference>
<dbReference type="EC" id="1.3.1.91" evidence="19"/>
<comment type="function">
    <text evidence="17">Catalyzes the NADPH-dependent synthesis of dihydrouridine, a modified base found in the D-loop of most tRNAs. Specifically modifies U20 in cytoplasmic tRNAs. Also able to mediate dihydrouridylation of some mRNAs, thereby affecting their translation.</text>
</comment>
<evidence type="ECO:0000256" key="2">
    <source>
        <dbReference type="ARBA" id="ARBA00004123"/>
    </source>
</evidence>
<keyword evidence="4" id="KW-0963">Cytoplasm</keyword>
<comment type="catalytic activity">
    <reaction evidence="13">
        <text>a 5,6-dihydrouridine in mRNA + NAD(+) = a uridine in mRNA + NADH + H(+)</text>
        <dbReference type="Rhea" id="RHEA:69851"/>
        <dbReference type="Rhea" id="RHEA-COMP:14658"/>
        <dbReference type="Rhea" id="RHEA-COMP:17789"/>
        <dbReference type="ChEBI" id="CHEBI:15378"/>
        <dbReference type="ChEBI" id="CHEBI:57540"/>
        <dbReference type="ChEBI" id="CHEBI:57945"/>
        <dbReference type="ChEBI" id="CHEBI:65315"/>
        <dbReference type="ChEBI" id="CHEBI:74443"/>
    </reaction>
    <physiologicalReaction direction="right-to-left" evidence="13">
        <dbReference type="Rhea" id="RHEA:69853"/>
    </physiologicalReaction>
</comment>
<evidence type="ECO:0000256" key="20">
    <source>
        <dbReference type="ARBA" id="ARBA00072828"/>
    </source>
</evidence>
<evidence type="ECO:0000256" key="13">
    <source>
        <dbReference type="ARBA" id="ARBA00048342"/>
    </source>
</evidence>
<dbReference type="CDD" id="cd02801">
    <property type="entry name" value="DUS_like_FMN"/>
    <property type="match status" value="1"/>
</dbReference>
<dbReference type="STRING" id="1071378.G0WHU8"/>
<feature type="compositionally biased region" description="Basic and acidic residues" evidence="22">
    <location>
        <begin position="333"/>
        <end position="360"/>
    </location>
</feature>
<dbReference type="KEGG" id="ndi:NDAI_0K01680"/>
<dbReference type="GeneID" id="11497725"/>
<evidence type="ECO:0000256" key="8">
    <source>
        <dbReference type="ARBA" id="ARBA00022694"/>
    </source>
</evidence>
<evidence type="ECO:0000256" key="6">
    <source>
        <dbReference type="ARBA" id="ARBA00022643"/>
    </source>
</evidence>
<dbReference type="OMA" id="DESYTMT"/>
<organism evidence="24 25">
    <name type="scientific">Naumovozyma dairenensis (strain ATCC 10597 / BCRC 20456 / CBS 421 / NBRC 0211 / NRRL Y-12639)</name>
    <name type="common">Saccharomyces dairenensis</name>
    <dbReference type="NCBI Taxonomy" id="1071378"/>
    <lineage>
        <taxon>Eukaryota</taxon>
        <taxon>Fungi</taxon>
        <taxon>Dikarya</taxon>
        <taxon>Ascomycota</taxon>
        <taxon>Saccharomycotina</taxon>
        <taxon>Saccharomycetes</taxon>
        <taxon>Saccharomycetales</taxon>
        <taxon>Saccharomycetaceae</taxon>
        <taxon>Naumovozyma</taxon>
    </lineage>
</organism>
<evidence type="ECO:0000256" key="14">
    <source>
        <dbReference type="ARBA" id="ARBA00049447"/>
    </source>
</evidence>
<protein>
    <recommendedName>
        <fullName evidence="20">tRNA-dihydrouridine(20) synthase [NAD(P)+]</fullName>
        <ecNumber evidence="19">1.3.1.91</ecNumber>
    </recommendedName>
    <alternativeName>
        <fullName evidence="21">tRNA-dihydrouridine synthase 2</fullName>
    </alternativeName>
</protein>
<evidence type="ECO:0000256" key="18">
    <source>
        <dbReference type="ARBA" id="ARBA00060762"/>
    </source>
</evidence>
<dbReference type="GO" id="GO:0005737">
    <property type="term" value="C:cytoplasm"/>
    <property type="evidence" value="ECO:0007669"/>
    <property type="project" value="UniProtKB-SubCell"/>
</dbReference>
<feature type="domain" description="DUS-like FMN-binding" evidence="23">
    <location>
        <begin position="32"/>
        <end position="305"/>
    </location>
</feature>
<dbReference type="InterPro" id="IPR035587">
    <property type="entry name" value="DUS-like_FMN-bd"/>
</dbReference>
<evidence type="ECO:0000256" key="3">
    <source>
        <dbReference type="ARBA" id="ARBA00004496"/>
    </source>
</evidence>
<keyword evidence="25" id="KW-1185">Reference proteome</keyword>
<comment type="catalytic activity">
    <reaction evidence="14">
        <text>a 5,6-dihydrouridine in mRNA + NADP(+) = a uridine in mRNA + NADPH + H(+)</text>
        <dbReference type="Rhea" id="RHEA:69855"/>
        <dbReference type="Rhea" id="RHEA-COMP:14658"/>
        <dbReference type="Rhea" id="RHEA-COMP:17789"/>
        <dbReference type="ChEBI" id="CHEBI:15378"/>
        <dbReference type="ChEBI" id="CHEBI:57783"/>
        <dbReference type="ChEBI" id="CHEBI:58349"/>
        <dbReference type="ChEBI" id="CHEBI:65315"/>
        <dbReference type="ChEBI" id="CHEBI:74443"/>
    </reaction>
    <physiologicalReaction direction="right-to-left" evidence="14">
        <dbReference type="Rhea" id="RHEA:69857"/>
    </physiologicalReaction>
</comment>
<evidence type="ECO:0000256" key="21">
    <source>
        <dbReference type="ARBA" id="ARBA00078340"/>
    </source>
</evidence>
<dbReference type="GO" id="GO:0050660">
    <property type="term" value="F:flavin adenine dinucleotide binding"/>
    <property type="evidence" value="ECO:0007669"/>
    <property type="project" value="InterPro"/>
</dbReference>
<dbReference type="InterPro" id="IPR013785">
    <property type="entry name" value="Aldolase_TIM"/>
</dbReference>
<keyword evidence="12" id="KW-0539">Nucleus</keyword>
<evidence type="ECO:0000256" key="16">
    <source>
        <dbReference type="ARBA" id="ARBA00052661"/>
    </source>
</evidence>
<evidence type="ECO:0000313" key="24">
    <source>
        <dbReference type="EMBL" id="CCD27359.1"/>
    </source>
</evidence>
<evidence type="ECO:0000256" key="12">
    <source>
        <dbReference type="ARBA" id="ARBA00023242"/>
    </source>
</evidence>
<dbReference type="GO" id="GO:0006397">
    <property type="term" value="P:mRNA processing"/>
    <property type="evidence" value="ECO:0007669"/>
    <property type="project" value="UniProtKB-KW"/>
</dbReference>
<evidence type="ECO:0000256" key="19">
    <source>
        <dbReference type="ARBA" id="ARBA00066484"/>
    </source>
</evidence>
<keyword evidence="6" id="KW-0288">FMN</keyword>
<comment type="cofactor">
    <cofactor evidence="1">
        <name>FMN</name>
        <dbReference type="ChEBI" id="CHEBI:58210"/>
    </cofactor>
</comment>
<dbReference type="SUPFAM" id="SSF51395">
    <property type="entry name" value="FMN-linked oxidoreductases"/>
    <property type="match status" value="1"/>
</dbReference>
<dbReference type="EMBL" id="HE580277">
    <property type="protein sequence ID" value="CCD27359.1"/>
    <property type="molecule type" value="Genomic_DNA"/>
</dbReference>
<dbReference type="HOGENOM" id="CLU_013299_3_0_1"/>
<evidence type="ECO:0000256" key="17">
    <source>
        <dbReference type="ARBA" id="ARBA00057283"/>
    </source>
</evidence>
<dbReference type="Gene3D" id="3.20.20.70">
    <property type="entry name" value="Aldolase class I"/>
    <property type="match status" value="1"/>
</dbReference>
<dbReference type="InterPro" id="IPR052582">
    <property type="entry name" value="tRNA-DUS-like"/>
</dbReference>
<dbReference type="PROSITE" id="PS01136">
    <property type="entry name" value="UPF0034"/>
    <property type="match status" value="1"/>
</dbReference>
<evidence type="ECO:0000256" key="15">
    <source>
        <dbReference type="ARBA" id="ARBA00052188"/>
    </source>
</evidence>
<dbReference type="RefSeq" id="XP_003672602.1">
    <property type="nucleotide sequence ID" value="XM_003672554.1"/>
</dbReference>
<dbReference type="OrthoDB" id="10262250at2759"/>
<keyword evidence="9" id="KW-0521">NADP</keyword>
<comment type="catalytic activity">
    <reaction evidence="16">
        <text>5,6-dihydrouridine(20) in tRNA + NAD(+) = uridine(20) in tRNA + NADH + H(+)</text>
        <dbReference type="Rhea" id="RHEA:53340"/>
        <dbReference type="Rhea" id="RHEA-COMP:13533"/>
        <dbReference type="Rhea" id="RHEA-COMP:13534"/>
        <dbReference type="ChEBI" id="CHEBI:15378"/>
        <dbReference type="ChEBI" id="CHEBI:57540"/>
        <dbReference type="ChEBI" id="CHEBI:57945"/>
        <dbReference type="ChEBI" id="CHEBI:65315"/>
        <dbReference type="ChEBI" id="CHEBI:74443"/>
        <dbReference type="EC" id="1.3.1.91"/>
    </reaction>
    <physiologicalReaction direction="right-to-left" evidence="16">
        <dbReference type="Rhea" id="RHEA:53342"/>
    </physiologicalReaction>
</comment>
<evidence type="ECO:0000256" key="1">
    <source>
        <dbReference type="ARBA" id="ARBA00001917"/>
    </source>
</evidence>
<keyword evidence="5" id="KW-0285">Flavoprotein</keyword>
<dbReference type="AlphaFoldDB" id="G0WHU8"/>
<keyword evidence="11" id="KW-0520">NAD</keyword>
<comment type="similarity">
    <text evidence="18">Belongs to the Dus family. Dus2 subfamily.</text>
</comment>
<evidence type="ECO:0000256" key="7">
    <source>
        <dbReference type="ARBA" id="ARBA00022664"/>
    </source>
</evidence>
<evidence type="ECO:0000256" key="4">
    <source>
        <dbReference type="ARBA" id="ARBA00022490"/>
    </source>
</evidence>
<name>G0WHU8_NAUDC</name>